<reference evidence="2 4" key="3">
    <citation type="submission" date="2017-12" db="EMBL/GenBank/DDBJ databases">
        <title>Phylogenetic diversity of female urinary microbiome.</title>
        <authorList>
            <person name="Thomas-White K."/>
            <person name="Wolfe A.J."/>
        </authorList>
    </citation>
    <scope>NUCLEOTIDE SEQUENCE [LARGE SCALE GENOMIC DNA]</scope>
    <source>
        <strain evidence="2 4">UMB0139</strain>
    </source>
</reference>
<sequence>MTSEHLSKRLAKVADYVPQGARLADIGSDHAYLASYLVAAGRVEAAVCGEVAEGPYQSSLATVQAHGLTDCIQVRLADGLAAIQASDWISCIVIAGMGGSLIVDILAAGQAQGKLDQHPRLVLQPNVGEAELRRWLGDNHYQITEEYILEENQKIYEIIVADYSESVPSLSEEALVFGPFTKASNPEVFHKKLYRRLKHVQGINQSLRQSTNQEKQASFKHYQDLIEEQIRMMEEETKDD</sequence>
<dbReference type="Proteomes" id="UP000069912">
    <property type="component" value="Chromosome"/>
</dbReference>
<dbReference type="PANTHER" id="PTHR38451:SF1">
    <property type="entry name" value="TRNA (ADENINE(22)-N(1))-METHYLTRANSFERASE"/>
    <property type="match status" value="1"/>
</dbReference>
<dbReference type="AlphaFoldDB" id="A0A0X8FDU0"/>
<reference evidence="3" key="2">
    <citation type="submission" date="2016-01" db="EMBL/GenBank/DDBJ databases">
        <title>Six Aerococcus type strain genome sequencing and assembly using PacBio and Illumina Hiseq.</title>
        <authorList>
            <person name="Carkaci D."/>
            <person name="Dargis R."/>
            <person name="Nielsen X.C."/>
            <person name="Skovgaard O."/>
            <person name="Fuursted K."/>
            <person name="Christensen J.J."/>
        </authorList>
    </citation>
    <scope>NUCLEOTIDE SEQUENCE [LARGE SCALE GENOMIC DNA]</scope>
    <source>
        <strain evidence="3">CCUG43001</strain>
    </source>
</reference>
<dbReference type="PIRSF" id="PIRSF018637">
    <property type="entry name" value="TrmK"/>
    <property type="match status" value="1"/>
</dbReference>
<evidence type="ECO:0000313" key="4">
    <source>
        <dbReference type="Proteomes" id="UP000234239"/>
    </source>
</evidence>
<gene>
    <name evidence="1" type="ORF">AWM72_08005</name>
    <name evidence="2" type="ORF">CYJ28_01745</name>
</gene>
<organism evidence="1 3">
    <name type="scientific">Aerococcus sanguinicola</name>
    <dbReference type="NCBI Taxonomy" id="119206"/>
    <lineage>
        <taxon>Bacteria</taxon>
        <taxon>Bacillati</taxon>
        <taxon>Bacillota</taxon>
        <taxon>Bacilli</taxon>
        <taxon>Lactobacillales</taxon>
        <taxon>Aerococcaceae</taxon>
        <taxon>Aerococcus</taxon>
    </lineage>
</organism>
<dbReference type="SUPFAM" id="SSF53335">
    <property type="entry name" value="S-adenosyl-L-methionine-dependent methyltransferases"/>
    <property type="match status" value="1"/>
</dbReference>
<dbReference type="RefSeq" id="WP_067976017.1">
    <property type="nucleotide sequence ID" value="NZ_CAJHKM010000002.1"/>
</dbReference>
<dbReference type="Proteomes" id="UP000234239">
    <property type="component" value="Unassembled WGS sequence"/>
</dbReference>
<dbReference type="GeneID" id="92904009"/>
<reference evidence="1 3" key="1">
    <citation type="journal article" date="2016" name="Genome Announc.">
        <title>Complete Genome Sequences of Aerococcus christensenii CCUG 28831T, Aerococcus sanguinicola CCUG 43001T, Aerococcus urinae CCUG 36881T, Aerococcus urinaeequi CCUG 28094T, Aerococcus urinaehominis CCUG 42038 BT, and Aerococcus viridans CCUG 4311T.</title>
        <authorList>
            <person name="Carkaci D."/>
            <person name="Dargis R."/>
            <person name="Nielsen X.C."/>
            <person name="Skovgaard O."/>
            <person name="Fuursted K."/>
            <person name="Christensen J.J."/>
        </authorList>
    </citation>
    <scope>NUCLEOTIDE SEQUENCE [LARGE SCALE GENOMIC DNA]</scope>
    <source>
        <strain evidence="1 3">CCUG43001</strain>
    </source>
</reference>
<dbReference type="OrthoDB" id="5881184at2"/>
<dbReference type="GO" id="GO:0032259">
    <property type="term" value="P:methylation"/>
    <property type="evidence" value="ECO:0007669"/>
    <property type="project" value="UniProtKB-KW"/>
</dbReference>
<dbReference type="InterPro" id="IPR006901">
    <property type="entry name" value="TrmK"/>
</dbReference>
<evidence type="ECO:0000313" key="1">
    <source>
        <dbReference type="EMBL" id="AMB94702.1"/>
    </source>
</evidence>
<keyword evidence="2" id="KW-0489">Methyltransferase</keyword>
<dbReference type="Pfam" id="PF04816">
    <property type="entry name" value="TrmK"/>
    <property type="match status" value="1"/>
</dbReference>
<dbReference type="GO" id="GO:0160105">
    <property type="term" value="F:tRNA (adenine(22)-N1)-methyltransferase activity"/>
    <property type="evidence" value="ECO:0007669"/>
    <property type="project" value="InterPro"/>
</dbReference>
<keyword evidence="3" id="KW-1185">Reference proteome</keyword>
<dbReference type="InterPro" id="IPR029063">
    <property type="entry name" value="SAM-dependent_MTases_sf"/>
</dbReference>
<proteinExistence type="predicted"/>
<evidence type="ECO:0000313" key="3">
    <source>
        <dbReference type="Proteomes" id="UP000069912"/>
    </source>
</evidence>
<dbReference type="Gene3D" id="1.10.287.1890">
    <property type="match status" value="1"/>
</dbReference>
<protein>
    <submittedName>
        <fullName evidence="2">tRNA (Adenine(22)-N(1))-methyltransferase TrmK</fullName>
    </submittedName>
</protein>
<dbReference type="EMBL" id="PKGY01000001">
    <property type="protein sequence ID" value="PKZ23298.1"/>
    <property type="molecule type" value="Genomic_DNA"/>
</dbReference>
<dbReference type="Gene3D" id="3.40.50.150">
    <property type="entry name" value="Vaccinia Virus protein VP39"/>
    <property type="match status" value="1"/>
</dbReference>
<dbReference type="EMBL" id="CP014160">
    <property type="protein sequence ID" value="AMB94702.1"/>
    <property type="molecule type" value="Genomic_DNA"/>
</dbReference>
<name>A0A0X8FDU0_9LACT</name>
<keyword evidence="2" id="KW-0808">Transferase</keyword>
<dbReference type="PANTHER" id="PTHR38451">
    <property type="entry name" value="TRNA (ADENINE(22)-N(1))-METHYLTRANSFERASE"/>
    <property type="match status" value="1"/>
</dbReference>
<dbReference type="KEGG" id="asan:AWM72_08005"/>
<accession>A0A0X8FDU0</accession>
<evidence type="ECO:0000313" key="2">
    <source>
        <dbReference type="EMBL" id="PKZ23298.1"/>
    </source>
</evidence>